<evidence type="ECO:0000313" key="1">
    <source>
        <dbReference type="EMBL" id="GAG98654.1"/>
    </source>
</evidence>
<dbReference type="AlphaFoldDB" id="X1BSE0"/>
<name>X1BSE0_9ZZZZ</name>
<reference evidence="1" key="1">
    <citation type="journal article" date="2014" name="Front. Microbiol.">
        <title>High frequency of phylogenetically diverse reductive dehalogenase-homologous genes in deep subseafloor sedimentary metagenomes.</title>
        <authorList>
            <person name="Kawai M."/>
            <person name="Futagami T."/>
            <person name="Toyoda A."/>
            <person name="Takaki Y."/>
            <person name="Nishi S."/>
            <person name="Hori S."/>
            <person name="Arai W."/>
            <person name="Tsubouchi T."/>
            <person name="Morono Y."/>
            <person name="Uchiyama I."/>
            <person name="Ito T."/>
            <person name="Fujiyama A."/>
            <person name="Inagaki F."/>
            <person name="Takami H."/>
        </authorList>
    </citation>
    <scope>NUCLEOTIDE SEQUENCE</scope>
    <source>
        <strain evidence="1">Expedition CK06-06</strain>
    </source>
</reference>
<protein>
    <submittedName>
        <fullName evidence="1">Uncharacterized protein</fullName>
    </submittedName>
</protein>
<accession>X1BSE0</accession>
<feature type="non-terminal residue" evidence="1">
    <location>
        <position position="1"/>
    </location>
</feature>
<proteinExistence type="predicted"/>
<gene>
    <name evidence="1" type="ORF">S01H4_45375</name>
</gene>
<sequence>IGGLNVVTKNYKWFRGIYNISAPDTFSLSTTELTLNITKEDTFISDINVTVKYNGTAQSLSLFDYGGYIFYNTTVTAPLIVLDSEIPFSWNVTVLQSNGSLYNFTIDSTNRVLNWELDNCTNATIPTLNISFKNISTNDYVNVNLDYVFEYWAHSQPLIIRNFSGVFSII</sequence>
<organism evidence="1">
    <name type="scientific">marine sediment metagenome</name>
    <dbReference type="NCBI Taxonomy" id="412755"/>
    <lineage>
        <taxon>unclassified sequences</taxon>
        <taxon>metagenomes</taxon>
        <taxon>ecological metagenomes</taxon>
    </lineage>
</organism>
<dbReference type="EMBL" id="BART01025256">
    <property type="protein sequence ID" value="GAG98654.1"/>
    <property type="molecule type" value="Genomic_DNA"/>
</dbReference>
<comment type="caution">
    <text evidence="1">The sequence shown here is derived from an EMBL/GenBank/DDBJ whole genome shotgun (WGS) entry which is preliminary data.</text>
</comment>